<sequence>MARVQEEVGEALVGAAEATRAVSTSLPPRRRSPRYLRVNVVLGKVILALLVLLAWKGFELVVIQTGSYIALVQQRPLLARVYQAQFIVWYLWLFYCFFSVYLVPRPTPSKPPPDVVSRSVIFECTPDGEPVRCFEDDCAGAWKSLRTRHCRDCGVCQPGFDHHCPFMDACVSANTFKAFACFLFTTLPLMGFAEIPLMPIQLQAVREVVRVTWSTEAMREDWWSRWWSWAGGPVWRYGAALLLGYRRYHQRDNASSSLAIDALSSSPSSPYASLATPHLTPLLLVVSGGFVWWVAVAMTTTIINNARRGLSTVQVERIRRWKLLSREARSTSLSPIPAPAYDPRIRLWVPLPREEYPDGGAVVHVDPTEPLFDLGARQNWRLLMGEHVWQWFVPWIKTQIDDFQLNPEVVRKLQDEARKRST</sequence>
<dbReference type="EMBL" id="MCGR01000039">
    <property type="protein sequence ID" value="ORY74988.1"/>
    <property type="molecule type" value="Genomic_DNA"/>
</dbReference>
<keyword evidence="5 10" id="KW-0472">Membrane</keyword>
<comment type="catalytic activity">
    <reaction evidence="9 10">
        <text>L-cysteinyl-[protein] + hexadecanoyl-CoA = S-hexadecanoyl-L-cysteinyl-[protein] + CoA</text>
        <dbReference type="Rhea" id="RHEA:36683"/>
        <dbReference type="Rhea" id="RHEA-COMP:10131"/>
        <dbReference type="Rhea" id="RHEA-COMP:11032"/>
        <dbReference type="ChEBI" id="CHEBI:29950"/>
        <dbReference type="ChEBI" id="CHEBI:57287"/>
        <dbReference type="ChEBI" id="CHEBI:57379"/>
        <dbReference type="ChEBI" id="CHEBI:74151"/>
        <dbReference type="EC" id="2.3.1.225"/>
    </reaction>
</comment>
<evidence type="ECO:0000313" key="13">
    <source>
        <dbReference type="Proteomes" id="UP000193467"/>
    </source>
</evidence>
<keyword evidence="13" id="KW-1185">Reference proteome</keyword>
<keyword evidence="2 10" id="KW-0808">Transferase</keyword>
<dbReference type="GO" id="GO:0006612">
    <property type="term" value="P:protein targeting to membrane"/>
    <property type="evidence" value="ECO:0007669"/>
    <property type="project" value="TreeGrafter"/>
</dbReference>
<name>A0A1Y2ETV2_9BASI</name>
<keyword evidence="3 10" id="KW-0812">Transmembrane</keyword>
<reference evidence="12 13" key="1">
    <citation type="submission" date="2016-07" db="EMBL/GenBank/DDBJ databases">
        <title>Pervasive Adenine N6-methylation of Active Genes in Fungi.</title>
        <authorList>
            <consortium name="DOE Joint Genome Institute"/>
            <person name="Mondo S.J."/>
            <person name="Dannebaum R.O."/>
            <person name="Kuo R.C."/>
            <person name="Labutti K."/>
            <person name="Haridas S."/>
            <person name="Kuo A."/>
            <person name="Salamov A."/>
            <person name="Ahrendt S.R."/>
            <person name="Lipzen A."/>
            <person name="Sullivan W."/>
            <person name="Andreopoulos W.B."/>
            <person name="Clum A."/>
            <person name="Lindquist E."/>
            <person name="Daum C."/>
            <person name="Ramamoorthy G.K."/>
            <person name="Gryganskyi A."/>
            <person name="Culley D."/>
            <person name="Magnuson J.K."/>
            <person name="James T.Y."/>
            <person name="O'Malley M.A."/>
            <person name="Stajich J.E."/>
            <person name="Spatafora J.W."/>
            <person name="Visel A."/>
            <person name="Grigoriev I.V."/>
        </authorList>
    </citation>
    <scope>NUCLEOTIDE SEQUENCE [LARGE SCALE GENOMIC DNA]</scope>
    <source>
        <strain evidence="12 13">62-1032</strain>
    </source>
</reference>
<proteinExistence type="inferred from homology"/>
<dbReference type="PROSITE" id="PS50216">
    <property type="entry name" value="DHHC"/>
    <property type="match status" value="1"/>
</dbReference>
<evidence type="ECO:0000256" key="1">
    <source>
        <dbReference type="ARBA" id="ARBA00004141"/>
    </source>
</evidence>
<feature type="domain" description="Palmitoyltransferase DHHC" evidence="11">
    <location>
        <begin position="141"/>
        <end position="189"/>
    </location>
</feature>
<feature type="transmembrane region" description="Helical" evidence="10">
    <location>
        <begin position="282"/>
        <end position="303"/>
    </location>
</feature>
<dbReference type="OrthoDB" id="302728at2759"/>
<evidence type="ECO:0000256" key="6">
    <source>
        <dbReference type="ARBA" id="ARBA00023139"/>
    </source>
</evidence>
<keyword evidence="7" id="KW-0449">Lipoprotein</keyword>
<dbReference type="STRING" id="106004.A0A1Y2ETV2"/>
<gene>
    <name evidence="12" type="ORF">BCR35DRAFT_306382</name>
</gene>
<dbReference type="PANTHER" id="PTHR22883">
    <property type="entry name" value="ZINC FINGER DHHC DOMAIN CONTAINING PROTEIN"/>
    <property type="match status" value="1"/>
</dbReference>
<evidence type="ECO:0000256" key="2">
    <source>
        <dbReference type="ARBA" id="ARBA00022679"/>
    </source>
</evidence>
<feature type="transmembrane region" description="Helical" evidence="10">
    <location>
        <begin position="86"/>
        <end position="103"/>
    </location>
</feature>
<evidence type="ECO:0000256" key="9">
    <source>
        <dbReference type="ARBA" id="ARBA00048048"/>
    </source>
</evidence>
<protein>
    <recommendedName>
        <fullName evidence="10">Palmitoyltransferase</fullName>
        <ecNumber evidence="10">2.3.1.225</ecNumber>
    </recommendedName>
</protein>
<dbReference type="Pfam" id="PF01529">
    <property type="entry name" value="DHHC"/>
    <property type="match status" value="1"/>
</dbReference>
<evidence type="ECO:0000256" key="4">
    <source>
        <dbReference type="ARBA" id="ARBA00022989"/>
    </source>
</evidence>
<comment type="domain">
    <text evidence="10">The DHHC domain is required for palmitoyltransferase activity.</text>
</comment>
<comment type="similarity">
    <text evidence="10">Belongs to the DHHC palmitoyltransferase family.</text>
</comment>
<dbReference type="GO" id="GO:0016020">
    <property type="term" value="C:membrane"/>
    <property type="evidence" value="ECO:0007669"/>
    <property type="project" value="UniProtKB-SubCell"/>
</dbReference>
<feature type="transmembrane region" description="Helical" evidence="10">
    <location>
        <begin position="35"/>
        <end position="55"/>
    </location>
</feature>
<evidence type="ECO:0000256" key="10">
    <source>
        <dbReference type="RuleBase" id="RU079119"/>
    </source>
</evidence>
<evidence type="ECO:0000256" key="7">
    <source>
        <dbReference type="ARBA" id="ARBA00023288"/>
    </source>
</evidence>
<dbReference type="GO" id="GO:0019706">
    <property type="term" value="F:protein-cysteine S-palmitoyltransferase activity"/>
    <property type="evidence" value="ECO:0007669"/>
    <property type="project" value="UniProtKB-EC"/>
</dbReference>
<evidence type="ECO:0000256" key="5">
    <source>
        <dbReference type="ARBA" id="ARBA00023136"/>
    </source>
</evidence>
<dbReference type="InParanoid" id="A0A1Y2ETV2"/>
<organism evidence="12 13">
    <name type="scientific">Leucosporidium creatinivorum</name>
    <dbReference type="NCBI Taxonomy" id="106004"/>
    <lineage>
        <taxon>Eukaryota</taxon>
        <taxon>Fungi</taxon>
        <taxon>Dikarya</taxon>
        <taxon>Basidiomycota</taxon>
        <taxon>Pucciniomycotina</taxon>
        <taxon>Microbotryomycetes</taxon>
        <taxon>Leucosporidiales</taxon>
        <taxon>Leucosporidium</taxon>
    </lineage>
</organism>
<dbReference type="GO" id="GO:0005783">
    <property type="term" value="C:endoplasmic reticulum"/>
    <property type="evidence" value="ECO:0007669"/>
    <property type="project" value="TreeGrafter"/>
</dbReference>
<dbReference type="EC" id="2.3.1.225" evidence="10"/>
<accession>A0A1Y2ETV2</accession>
<comment type="subcellular location">
    <subcellularLocation>
        <location evidence="1">Membrane</location>
        <topology evidence="1">Multi-pass membrane protein</topology>
    </subcellularLocation>
</comment>
<evidence type="ECO:0000313" key="12">
    <source>
        <dbReference type="EMBL" id="ORY74988.1"/>
    </source>
</evidence>
<dbReference type="InterPro" id="IPR039859">
    <property type="entry name" value="PFA4/ZDH16/20/ERF2-like"/>
</dbReference>
<evidence type="ECO:0000259" key="11">
    <source>
        <dbReference type="Pfam" id="PF01529"/>
    </source>
</evidence>
<keyword evidence="4 10" id="KW-1133">Transmembrane helix</keyword>
<comment type="caution">
    <text evidence="12">The sequence shown here is derived from an EMBL/GenBank/DDBJ whole genome shotgun (WGS) entry which is preliminary data.</text>
</comment>
<keyword evidence="8 10" id="KW-0012">Acyltransferase</keyword>
<evidence type="ECO:0000256" key="8">
    <source>
        <dbReference type="ARBA" id="ARBA00023315"/>
    </source>
</evidence>
<evidence type="ECO:0000256" key="3">
    <source>
        <dbReference type="ARBA" id="ARBA00022692"/>
    </source>
</evidence>
<dbReference type="AlphaFoldDB" id="A0A1Y2ETV2"/>
<keyword evidence="6" id="KW-0564">Palmitate</keyword>
<dbReference type="InterPro" id="IPR001594">
    <property type="entry name" value="Palmitoyltrfase_DHHC"/>
</dbReference>
<dbReference type="Proteomes" id="UP000193467">
    <property type="component" value="Unassembled WGS sequence"/>
</dbReference>
<dbReference type="GO" id="GO:0005794">
    <property type="term" value="C:Golgi apparatus"/>
    <property type="evidence" value="ECO:0007669"/>
    <property type="project" value="TreeGrafter"/>
</dbReference>